<gene>
    <name evidence="2" type="ORF">NDU88_003888</name>
</gene>
<keyword evidence="3" id="KW-1185">Reference proteome</keyword>
<evidence type="ECO:0000313" key="3">
    <source>
        <dbReference type="Proteomes" id="UP001066276"/>
    </source>
</evidence>
<sequence>MISHFLTLNDTPTTNIVTLWETLKALVRGQFIAITARQNAVHRDKRQQLEDEIQALEVTHRQTGSLAVRRQLTIQQKQLRALDEDKAEYVILRTKKKFYTGGNRAGLLLAHRLRTQIAERRWQN</sequence>
<comment type="caution">
    <text evidence="2">The sequence shown here is derived from an EMBL/GenBank/DDBJ whole genome shotgun (WGS) entry which is preliminary data.</text>
</comment>
<reference evidence="2" key="1">
    <citation type="journal article" date="2022" name="bioRxiv">
        <title>Sequencing and chromosome-scale assembly of the giantPleurodeles waltlgenome.</title>
        <authorList>
            <person name="Brown T."/>
            <person name="Elewa A."/>
            <person name="Iarovenko S."/>
            <person name="Subramanian E."/>
            <person name="Araus A.J."/>
            <person name="Petzold A."/>
            <person name="Susuki M."/>
            <person name="Suzuki K.-i.T."/>
            <person name="Hayashi T."/>
            <person name="Toyoda A."/>
            <person name="Oliveira C."/>
            <person name="Osipova E."/>
            <person name="Leigh N.D."/>
            <person name="Simon A."/>
            <person name="Yun M.H."/>
        </authorList>
    </citation>
    <scope>NUCLEOTIDE SEQUENCE</scope>
    <source>
        <strain evidence="2">20211129_DDA</strain>
        <tissue evidence="2">Liver</tissue>
    </source>
</reference>
<protein>
    <submittedName>
        <fullName evidence="2">Uncharacterized protein</fullName>
    </submittedName>
</protein>
<evidence type="ECO:0000256" key="1">
    <source>
        <dbReference type="SAM" id="Coils"/>
    </source>
</evidence>
<organism evidence="2 3">
    <name type="scientific">Pleurodeles waltl</name>
    <name type="common">Iberian ribbed newt</name>
    <dbReference type="NCBI Taxonomy" id="8319"/>
    <lineage>
        <taxon>Eukaryota</taxon>
        <taxon>Metazoa</taxon>
        <taxon>Chordata</taxon>
        <taxon>Craniata</taxon>
        <taxon>Vertebrata</taxon>
        <taxon>Euteleostomi</taxon>
        <taxon>Amphibia</taxon>
        <taxon>Batrachia</taxon>
        <taxon>Caudata</taxon>
        <taxon>Salamandroidea</taxon>
        <taxon>Salamandridae</taxon>
        <taxon>Pleurodelinae</taxon>
        <taxon>Pleurodeles</taxon>
    </lineage>
</organism>
<dbReference type="AlphaFoldDB" id="A0AAV7PDE3"/>
<dbReference type="EMBL" id="JANPWB010000011">
    <property type="protein sequence ID" value="KAJ1125456.1"/>
    <property type="molecule type" value="Genomic_DNA"/>
</dbReference>
<feature type="coiled-coil region" evidence="1">
    <location>
        <begin position="32"/>
        <end position="59"/>
    </location>
</feature>
<name>A0AAV7PDE3_PLEWA</name>
<accession>A0AAV7PDE3</accession>
<evidence type="ECO:0000313" key="2">
    <source>
        <dbReference type="EMBL" id="KAJ1125456.1"/>
    </source>
</evidence>
<keyword evidence="1" id="KW-0175">Coiled coil</keyword>
<proteinExistence type="predicted"/>
<dbReference type="Proteomes" id="UP001066276">
    <property type="component" value="Chromosome 7"/>
</dbReference>